<evidence type="ECO:0000259" key="4">
    <source>
        <dbReference type="PROSITE" id="PS50835"/>
    </source>
</evidence>
<dbReference type="InterPro" id="IPR003599">
    <property type="entry name" value="Ig_sub"/>
</dbReference>
<feature type="chain" id="PRO_5043719995" evidence="3">
    <location>
        <begin position="23"/>
        <end position="546"/>
    </location>
</feature>
<accession>A0AAV6SX50</accession>
<evidence type="ECO:0000256" key="3">
    <source>
        <dbReference type="SAM" id="SignalP"/>
    </source>
</evidence>
<dbReference type="InterPro" id="IPR013106">
    <property type="entry name" value="Ig_V-set"/>
</dbReference>
<dbReference type="CDD" id="cd00099">
    <property type="entry name" value="IgV"/>
    <property type="match status" value="1"/>
</dbReference>
<dbReference type="SMART" id="SM00409">
    <property type="entry name" value="IG"/>
    <property type="match status" value="2"/>
</dbReference>
<evidence type="ECO:0000256" key="1">
    <source>
        <dbReference type="SAM" id="MobiDB-lite"/>
    </source>
</evidence>
<evidence type="ECO:0000256" key="2">
    <source>
        <dbReference type="SAM" id="Phobius"/>
    </source>
</evidence>
<reference evidence="5 6" key="1">
    <citation type="journal article" date="2021" name="Sci. Rep.">
        <title>Chromosome anchoring in Senegalese sole (Solea senegalensis) reveals sex-associated markers and genome rearrangements in flatfish.</title>
        <authorList>
            <person name="Guerrero-Cozar I."/>
            <person name="Gomez-Garrido J."/>
            <person name="Berbel C."/>
            <person name="Martinez-Blanch J.F."/>
            <person name="Alioto T."/>
            <person name="Claros M.G."/>
            <person name="Gagnaire P.A."/>
            <person name="Manchado M."/>
        </authorList>
    </citation>
    <scope>NUCLEOTIDE SEQUENCE [LARGE SCALE GENOMIC DNA]</scope>
    <source>
        <strain evidence="5">Sse05_10M</strain>
    </source>
</reference>
<keyword evidence="2" id="KW-1133">Transmembrane helix</keyword>
<feature type="signal peptide" evidence="3">
    <location>
        <begin position="1"/>
        <end position="22"/>
    </location>
</feature>
<feature type="compositionally biased region" description="Polar residues" evidence="1">
    <location>
        <begin position="516"/>
        <end position="526"/>
    </location>
</feature>
<comment type="caution">
    <text evidence="5">The sequence shown here is derived from an EMBL/GenBank/DDBJ whole genome shotgun (WGS) entry which is preliminary data.</text>
</comment>
<proteinExistence type="predicted"/>
<feature type="region of interest" description="Disordered" evidence="1">
    <location>
        <begin position="515"/>
        <end position="546"/>
    </location>
</feature>
<feature type="transmembrane region" description="Helical" evidence="2">
    <location>
        <begin position="485"/>
        <end position="508"/>
    </location>
</feature>
<dbReference type="SMART" id="SM00406">
    <property type="entry name" value="IGv"/>
    <property type="match status" value="1"/>
</dbReference>
<dbReference type="PANTHER" id="PTHR11422">
    <property type="entry name" value="T-CELL SURFACE GLYCOPROTEIN CD4"/>
    <property type="match status" value="1"/>
</dbReference>
<dbReference type="InterPro" id="IPR003598">
    <property type="entry name" value="Ig_sub2"/>
</dbReference>
<evidence type="ECO:0000313" key="5">
    <source>
        <dbReference type="EMBL" id="KAG7521936.1"/>
    </source>
</evidence>
<keyword evidence="2" id="KW-0812">Transmembrane</keyword>
<dbReference type="PANTHER" id="PTHR11422:SF10">
    <property type="entry name" value="IG-LIKE DOMAIN-CONTAINING PROTEIN"/>
    <property type="match status" value="1"/>
</dbReference>
<dbReference type="PROSITE" id="PS50835">
    <property type="entry name" value="IG_LIKE"/>
    <property type="match status" value="1"/>
</dbReference>
<keyword evidence="6" id="KW-1185">Reference proteome</keyword>
<sequence length="546" mass="61339">MTSHRCLEFLLYILLCCTSCSTDTGEPESMFRAVGSMIEMGYCFGVDYIVVYRSLPEEDQLLGNSSDNNAAIKPPADMVNRIRHNQHQHLLGLQIMNLTHMDSGIYRRECWKNHTLVSQLIQYLSVCNEEVESEEIIVMEEAAGTRLLCNSTFSGLEGTSVRWYYESYPIYKVTLFLDTSVSLKPLVEELQGIVDVRDSGASLVLDNSVFKNLQHFHCLVMKDNNCLSFQNMYLPDRTENTDIFVSQGDRVALKCPSDGNDQQWETPLGKMNRSSTRIGQMYLSFGDDSKDFSLIIPAVTDELSGEYLCISSSLELQYLLVLCPKKNPQEKFEFEGANFSLECKVSRNDSQRVQWYRMETAGEYKLIYASNDNTADHLEHLKGRVTLPDNGSSLMISGAEMEDAGVYWCIVLGSSEFLENDFDYDYEEEETEDEAAGDQYWQSTDRCIFKQETVLTIIKAETFETKNRNPGSIPTEEPDSGASNIAIYAGVGVAVLLLVAAIAIVIAVKKKRARTSHSGPHSNNKAINMREDPGCTKGLTSEDCDA</sequence>
<dbReference type="EMBL" id="JAGKHQ010000002">
    <property type="protein sequence ID" value="KAG7521936.1"/>
    <property type="molecule type" value="Genomic_DNA"/>
</dbReference>
<protein>
    <submittedName>
        <fullName evidence="5">Ig lambda chain V-V region DEL</fullName>
    </submittedName>
</protein>
<feature type="domain" description="Ig-like" evidence="4">
    <location>
        <begin position="324"/>
        <end position="411"/>
    </location>
</feature>
<keyword evidence="3" id="KW-0732">Signal</keyword>
<dbReference type="AlphaFoldDB" id="A0AAV6SX50"/>
<organism evidence="5 6">
    <name type="scientific">Solea senegalensis</name>
    <name type="common">Senegalese sole</name>
    <dbReference type="NCBI Taxonomy" id="28829"/>
    <lineage>
        <taxon>Eukaryota</taxon>
        <taxon>Metazoa</taxon>
        <taxon>Chordata</taxon>
        <taxon>Craniata</taxon>
        <taxon>Vertebrata</taxon>
        <taxon>Euteleostomi</taxon>
        <taxon>Actinopterygii</taxon>
        <taxon>Neopterygii</taxon>
        <taxon>Teleostei</taxon>
        <taxon>Neoteleostei</taxon>
        <taxon>Acanthomorphata</taxon>
        <taxon>Carangaria</taxon>
        <taxon>Pleuronectiformes</taxon>
        <taxon>Pleuronectoidei</taxon>
        <taxon>Soleidae</taxon>
        <taxon>Solea</taxon>
    </lineage>
</organism>
<gene>
    <name evidence="5" type="ORF">JOB18_009976</name>
</gene>
<dbReference type="Proteomes" id="UP000693946">
    <property type="component" value="Linkage Group LG10"/>
</dbReference>
<dbReference type="SMART" id="SM00408">
    <property type="entry name" value="IGc2"/>
    <property type="match status" value="2"/>
</dbReference>
<name>A0AAV6SX50_SOLSE</name>
<dbReference type="Pfam" id="PF07686">
    <property type="entry name" value="V-set"/>
    <property type="match status" value="1"/>
</dbReference>
<evidence type="ECO:0000313" key="6">
    <source>
        <dbReference type="Proteomes" id="UP000693946"/>
    </source>
</evidence>
<dbReference type="InterPro" id="IPR007110">
    <property type="entry name" value="Ig-like_dom"/>
</dbReference>
<keyword evidence="2" id="KW-0472">Membrane</keyword>